<dbReference type="PANTHER" id="PTHR43734">
    <property type="entry name" value="PHYTOENE DESATURASE"/>
    <property type="match status" value="1"/>
</dbReference>
<organism evidence="7 8">
    <name type="scientific">Neolewinella xylanilytica</name>
    <dbReference type="NCBI Taxonomy" id="1514080"/>
    <lineage>
        <taxon>Bacteria</taxon>
        <taxon>Pseudomonadati</taxon>
        <taxon>Bacteroidota</taxon>
        <taxon>Saprospiria</taxon>
        <taxon>Saprospirales</taxon>
        <taxon>Lewinellaceae</taxon>
        <taxon>Neolewinella</taxon>
    </lineage>
</organism>
<dbReference type="Pfam" id="PF01593">
    <property type="entry name" value="Amino_oxidase"/>
    <property type="match status" value="1"/>
</dbReference>
<name>A0A2S6I6V8_9BACT</name>
<evidence type="ECO:0000256" key="5">
    <source>
        <dbReference type="RuleBase" id="RU362075"/>
    </source>
</evidence>
<accession>A0A2S6I6V8</accession>
<dbReference type="GO" id="GO:0016117">
    <property type="term" value="P:carotenoid biosynthetic process"/>
    <property type="evidence" value="ECO:0007669"/>
    <property type="project" value="UniProtKB-KW"/>
</dbReference>
<comment type="similarity">
    <text evidence="2 5">Belongs to the carotenoid/retinoid oxidoreductase family.</text>
</comment>
<evidence type="ECO:0000313" key="8">
    <source>
        <dbReference type="Proteomes" id="UP000237662"/>
    </source>
</evidence>
<dbReference type="NCBIfam" id="NF042421">
    <property type="entry name" value="hydcarot_desat_CrtD"/>
    <property type="match status" value="1"/>
</dbReference>
<keyword evidence="4 5" id="KW-0560">Oxidoreductase</keyword>
<comment type="caution">
    <text evidence="7">The sequence shown here is derived from an EMBL/GenBank/DDBJ whole genome shotgun (WGS) entry which is preliminary data.</text>
</comment>
<gene>
    <name evidence="7" type="ORF">CLV84_0158</name>
</gene>
<proteinExistence type="inferred from homology"/>
<comment type="pathway">
    <text evidence="1 5">Carotenoid biosynthesis.</text>
</comment>
<dbReference type="GO" id="GO:0016491">
    <property type="term" value="F:oxidoreductase activity"/>
    <property type="evidence" value="ECO:0007669"/>
    <property type="project" value="UniProtKB-KW"/>
</dbReference>
<dbReference type="InterPro" id="IPR002937">
    <property type="entry name" value="Amino_oxidase"/>
</dbReference>
<keyword evidence="3 5" id="KW-0125">Carotenoid biosynthesis</keyword>
<dbReference type="InterPro" id="IPR014105">
    <property type="entry name" value="Carotenoid/retinoid_OxRdtase"/>
</dbReference>
<feature type="domain" description="Amine oxidase" evidence="6">
    <location>
        <begin position="10"/>
        <end position="497"/>
    </location>
</feature>
<dbReference type="PANTHER" id="PTHR43734:SF7">
    <property type="entry name" value="4,4'-DIAPONEUROSPORENE OXYGENASE"/>
    <property type="match status" value="1"/>
</dbReference>
<evidence type="ECO:0000256" key="4">
    <source>
        <dbReference type="ARBA" id="ARBA00023002"/>
    </source>
</evidence>
<evidence type="ECO:0000259" key="6">
    <source>
        <dbReference type="Pfam" id="PF01593"/>
    </source>
</evidence>
<dbReference type="Gene3D" id="3.50.50.60">
    <property type="entry name" value="FAD/NAD(P)-binding domain"/>
    <property type="match status" value="2"/>
</dbReference>
<evidence type="ECO:0000313" key="7">
    <source>
        <dbReference type="EMBL" id="PPK87221.1"/>
    </source>
</evidence>
<dbReference type="InterPro" id="IPR054840">
    <property type="entry name" value="hydcarot_desat_CrtD"/>
</dbReference>
<dbReference type="OrthoDB" id="9774675at2"/>
<dbReference type="NCBIfam" id="TIGR02734">
    <property type="entry name" value="crtI_fam"/>
    <property type="match status" value="1"/>
</dbReference>
<reference evidence="7 8" key="1">
    <citation type="submission" date="2018-02" db="EMBL/GenBank/DDBJ databases">
        <title>Genomic Encyclopedia of Archaeal and Bacterial Type Strains, Phase II (KMG-II): from individual species to whole genera.</title>
        <authorList>
            <person name="Goeker M."/>
        </authorList>
    </citation>
    <scope>NUCLEOTIDE SEQUENCE [LARGE SCALE GENOMIC DNA]</scope>
    <source>
        <strain evidence="7 8">DSM 29526</strain>
    </source>
</reference>
<sequence length="500" mass="55737">MKTAVIGAGIAGLAAAVRLAAQGHAVEVFEAADGPGGKLHQFSLDGGYRFDFGPSLFTMPQYVDELFELAGEDPRDHFNYVRLDEVCRYWWPDGTRFTAPADTDDLVREAAQTFEVSEPAMRRFMDKAAEKYELTGRTFLEKSLHKIGTWLDPQVAYAMLKIPGLDLFRSMHDVHAAAFDDPRLVQLFDRFATYNGSNPYKAPGLLSMIPHFEHHFGAYLPTGGMYDITTAIYELGQRLGVRYHFGQRVDRILHTAGAGAQVKGVRVNGKDIPFDTVVCNMDVWLAYDRLLPQANKPGITLKQQKSTSAVIFYWGIDREFAELGLHNIFFSRDYASEFDKLEGGDLHDDVTIYVNVSSKLVPQDAPPGYENWFVMVNAPAHAGQDWDSLVRNLRDRVLRTLGERLLPALRRNNEESGNLEDNIRAERIVRPPDIESLTGSHQGALYGSSSNNRMAAFLRHPNFSRNIDGLYFLGGSVHPGGGVPLCLLSAKIVADLVKVP</sequence>
<evidence type="ECO:0000256" key="3">
    <source>
        <dbReference type="ARBA" id="ARBA00022746"/>
    </source>
</evidence>
<dbReference type="EMBL" id="PTJC01000005">
    <property type="protein sequence ID" value="PPK87221.1"/>
    <property type="molecule type" value="Genomic_DNA"/>
</dbReference>
<evidence type="ECO:0000256" key="2">
    <source>
        <dbReference type="ARBA" id="ARBA00006046"/>
    </source>
</evidence>
<keyword evidence="8" id="KW-1185">Reference proteome</keyword>
<protein>
    <submittedName>
        <fullName evidence="7">Phytoene desaturase</fullName>
    </submittedName>
</protein>
<dbReference type="RefSeq" id="WP_104419469.1">
    <property type="nucleotide sequence ID" value="NZ_PTJC01000005.1"/>
</dbReference>
<dbReference type="InterPro" id="IPR036188">
    <property type="entry name" value="FAD/NAD-bd_sf"/>
</dbReference>
<dbReference type="Proteomes" id="UP000237662">
    <property type="component" value="Unassembled WGS sequence"/>
</dbReference>
<dbReference type="AlphaFoldDB" id="A0A2S6I6V8"/>
<evidence type="ECO:0000256" key="1">
    <source>
        <dbReference type="ARBA" id="ARBA00004829"/>
    </source>
</evidence>
<dbReference type="SUPFAM" id="SSF51905">
    <property type="entry name" value="FAD/NAD(P)-binding domain"/>
    <property type="match status" value="1"/>
</dbReference>